<dbReference type="PANTHER" id="PTHR16255:SF1">
    <property type="entry name" value="REQUIRED FOR MEIOTIC NUCLEAR DIVISION PROTEIN 1 HOMOLOG"/>
    <property type="match status" value="1"/>
</dbReference>
<proteinExistence type="predicted"/>
<dbReference type="EMBL" id="JAAIYP010000037">
    <property type="protein sequence ID" value="NFV80427.1"/>
    <property type="molecule type" value="Genomic_DNA"/>
</dbReference>
<feature type="domain" description="DUF155" evidence="1">
    <location>
        <begin position="56"/>
        <end position="224"/>
    </location>
</feature>
<evidence type="ECO:0000259" key="1">
    <source>
        <dbReference type="Pfam" id="PF02582"/>
    </source>
</evidence>
<name>A0A7C9UTZ2_9PROT</name>
<dbReference type="Pfam" id="PF02582">
    <property type="entry name" value="DUF155"/>
    <property type="match status" value="1"/>
</dbReference>
<gene>
    <name evidence="2" type="ORF">G4223_09930</name>
</gene>
<dbReference type="PANTHER" id="PTHR16255">
    <property type="entry name" value="REQUIRED FOR MEIOTIC NUCLEAR DIVISION PROTEIN 1 HOMOLOG"/>
    <property type="match status" value="1"/>
</dbReference>
<sequence length="272" mass="30771">MNDHIPSPAAPQGERRTVIVRAFLLGERLDIRGFEQKQALATTPLTVRMGRSGYAVLFRYGAVVLFDVTAEEEAHCLSDLNRLVTDPLPEPGRDQAHVDIVPGSAEHVDPDGNIVLSELSPERMQIVADVLAKDVMLDYFEVKAAGVFDRVEPLAAQLKRNGSRNFKVRELLSQIGDVLLTQHRMVGRAEVLEKPEVLWYTPELEGLFGRLEREYEIRERSRALDNKLEVISNTAETLLDLVHATRSLRVEWYIVALIVFEIVLSLYEKLFN</sequence>
<dbReference type="InterPro" id="IPR003734">
    <property type="entry name" value="DUF155"/>
</dbReference>
<dbReference type="AlphaFoldDB" id="A0A7C9UTZ2"/>
<accession>A0A7C9UTZ2</accession>
<reference evidence="2 3" key="1">
    <citation type="submission" date="2020-02" db="EMBL/GenBank/DDBJ databases">
        <authorList>
            <person name="Dziuba M."/>
            <person name="Kuznetsov B."/>
            <person name="Mardanov A."/>
            <person name="Ravin N."/>
            <person name="Grouzdev D."/>
        </authorList>
    </citation>
    <scope>NUCLEOTIDE SEQUENCE [LARGE SCALE GENOMIC DNA]</scope>
    <source>
        <strain evidence="2 3">SpK</strain>
    </source>
</reference>
<dbReference type="RefSeq" id="WP_163678681.1">
    <property type="nucleotide sequence ID" value="NZ_JAAIYP010000037.1"/>
</dbReference>
<protein>
    <recommendedName>
        <fullName evidence="1">DUF155 domain-containing protein</fullName>
    </recommendedName>
</protein>
<evidence type="ECO:0000313" key="2">
    <source>
        <dbReference type="EMBL" id="NFV80427.1"/>
    </source>
</evidence>
<dbReference type="InterPro" id="IPR051624">
    <property type="entry name" value="RMD1/Sad1-interacting"/>
</dbReference>
<dbReference type="Proteomes" id="UP000480684">
    <property type="component" value="Unassembled WGS sequence"/>
</dbReference>
<comment type="caution">
    <text evidence="2">The sequence shown here is derived from an EMBL/GenBank/DDBJ whole genome shotgun (WGS) entry which is preliminary data.</text>
</comment>
<keyword evidence="3" id="KW-1185">Reference proteome</keyword>
<organism evidence="2 3">
    <name type="scientific">Magnetospirillum aberrantis SpK</name>
    <dbReference type="NCBI Taxonomy" id="908842"/>
    <lineage>
        <taxon>Bacteria</taxon>
        <taxon>Pseudomonadati</taxon>
        <taxon>Pseudomonadota</taxon>
        <taxon>Alphaproteobacteria</taxon>
        <taxon>Rhodospirillales</taxon>
        <taxon>Rhodospirillaceae</taxon>
        <taxon>Magnetospirillum</taxon>
    </lineage>
</organism>
<evidence type="ECO:0000313" key="3">
    <source>
        <dbReference type="Proteomes" id="UP000480684"/>
    </source>
</evidence>